<feature type="transmembrane region" description="Helical" evidence="12">
    <location>
        <begin position="153"/>
        <end position="177"/>
    </location>
</feature>
<organism evidence="14 15">
    <name type="scientific">Handroanthus impetiginosus</name>
    <dbReference type="NCBI Taxonomy" id="429701"/>
    <lineage>
        <taxon>Eukaryota</taxon>
        <taxon>Viridiplantae</taxon>
        <taxon>Streptophyta</taxon>
        <taxon>Embryophyta</taxon>
        <taxon>Tracheophyta</taxon>
        <taxon>Spermatophyta</taxon>
        <taxon>Magnoliopsida</taxon>
        <taxon>eudicotyledons</taxon>
        <taxon>Gunneridae</taxon>
        <taxon>Pentapetalae</taxon>
        <taxon>asterids</taxon>
        <taxon>lamiids</taxon>
        <taxon>Lamiales</taxon>
        <taxon>Bignoniaceae</taxon>
        <taxon>Crescentiina</taxon>
        <taxon>Tabebuia alliance</taxon>
        <taxon>Handroanthus</taxon>
    </lineage>
</organism>
<dbReference type="Pfam" id="PF00361">
    <property type="entry name" value="Proton_antipo_M"/>
    <property type="match status" value="1"/>
</dbReference>
<feature type="transmembrane region" description="Helical" evidence="12">
    <location>
        <begin position="112"/>
        <end position="132"/>
    </location>
</feature>
<evidence type="ECO:0000256" key="3">
    <source>
        <dbReference type="ARBA" id="ARBA00022448"/>
    </source>
</evidence>
<keyword evidence="8" id="KW-0520">NAD</keyword>
<dbReference type="InterPro" id="IPR001750">
    <property type="entry name" value="ND/Mrp_TM"/>
</dbReference>
<evidence type="ECO:0000256" key="7">
    <source>
        <dbReference type="ARBA" id="ARBA00022989"/>
    </source>
</evidence>
<feature type="transmembrane region" description="Helical" evidence="12">
    <location>
        <begin position="183"/>
        <end position="206"/>
    </location>
</feature>
<dbReference type="PANTHER" id="PTHR22773">
    <property type="entry name" value="NADH DEHYDROGENASE"/>
    <property type="match status" value="1"/>
</dbReference>
<feature type="transmembrane region" description="Helical" evidence="12">
    <location>
        <begin position="238"/>
        <end position="264"/>
    </location>
</feature>
<feature type="transmembrane region" description="Helical" evidence="12">
    <location>
        <begin position="83"/>
        <end position="100"/>
    </location>
</feature>
<comment type="catalytic activity">
    <reaction evidence="11">
        <text>a plastoquinone + NADH + (n+1) H(+)(in) = a plastoquinol + NAD(+) + n H(+)(out)</text>
        <dbReference type="Rhea" id="RHEA:42608"/>
        <dbReference type="Rhea" id="RHEA-COMP:9561"/>
        <dbReference type="Rhea" id="RHEA-COMP:9562"/>
        <dbReference type="ChEBI" id="CHEBI:15378"/>
        <dbReference type="ChEBI" id="CHEBI:17757"/>
        <dbReference type="ChEBI" id="CHEBI:57540"/>
        <dbReference type="ChEBI" id="CHEBI:57945"/>
        <dbReference type="ChEBI" id="CHEBI:62192"/>
    </reaction>
</comment>
<evidence type="ECO:0000256" key="5">
    <source>
        <dbReference type="ARBA" id="ARBA00022692"/>
    </source>
</evidence>
<keyword evidence="7 12" id="KW-1133">Transmembrane helix</keyword>
<dbReference type="SUPFAM" id="SSF49764">
    <property type="entry name" value="HSP20-like chaperones"/>
    <property type="match status" value="1"/>
</dbReference>
<evidence type="ECO:0000259" key="13">
    <source>
        <dbReference type="Pfam" id="PF00361"/>
    </source>
</evidence>
<evidence type="ECO:0000256" key="6">
    <source>
        <dbReference type="ARBA" id="ARBA00022967"/>
    </source>
</evidence>
<dbReference type="AlphaFoldDB" id="A0A2G9G960"/>
<feature type="transmembrane region" description="Helical" evidence="12">
    <location>
        <begin position="53"/>
        <end position="71"/>
    </location>
</feature>
<keyword evidence="9 12" id="KW-0472">Membrane</keyword>
<dbReference type="InterPro" id="IPR008978">
    <property type="entry name" value="HSP20-like_chaperone"/>
</dbReference>
<keyword evidence="3" id="KW-0813">Transport</keyword>
<evidence type="ECO:0000313" key="14">
    <source>
        <dbReference type="EMBL" id="PIN01821.1"/>
    </source>
</evidence>
<evidence type="ECO:0000256" key="12">
    <source>
        <dbReference type="SAM" id="Phobius"/>
    </source>
</evidence>
<evidence type="ECO:0000256" key="9">
    <source>
        <dbReference type="ARBA" id="ARBA00023136"/>
    </source>
</evidence>
<dbReference type="STRING" id="429701.A0A2G9G960"/>
<dbReference type="Gene3D" id="2.60.40.790">
    <property type="match status" value="1"/>
</dbReference>
<keyword evidence="6" id="KW-1278">Translocase</keyword>
<reference evidence="15" key="1">
    <citation type="journal article" date="2018" name="Gigascience">
        <title>Genome assembly of the Pink Ipe (Handroanthus impetiginosus, Bignoniaceae), a highly valued, ecologically keystone Neotropical timber forest tree.</title>
        <authorList>
            <person name="Silva-Junior O.B."/>
            <person name="Grattapaglia D."/>
            <person name="Novaes E."/>
            <person name="Collevatti R.G."/>
        </authorList>
    </citation>
    <scope>NUCLEOTIDE SEQUENCE [LARGE SCALE GENOMIC DNA]</scope>
    <source>
        <strain evidence="15">cv. UFG-1</strain>
    </source>
</reference>
<evidence type="ECO:0000256" key="2">
    <source>
        <dbReference type="ARBA" id="ARBA00004334"/>
    </source>
</evidence>
<comment type="subcellular location">
    <subcellularLocation>
        <location evidence="1">Membrane</location>
        <topology evidence="1">Multi-pass membrane protein</topology>
    </subcellularLocation>
    <subcellularLocation>
        <location evidence="2">Plastid</location>
        <location evidence="2">Chloroplast thylakoid membrane</location>
    </subcellularLocation>
</comment>
<comment type="catalytic activity">
    <reaction evidence="10">
        <text>a plastoquinone + NADPH + (n+1) H(+)(in) = a plastoquinol + NADP(+) + n H(+)(out)</text>
        <dbReference type="Rhea" id="RHEA:42612"/>
        <dbReference type="Rhea" id="RHEA-COMP:9561"/>
        <dbReference type="Rhea" id="RHEA-COMP:9562"/>
        <dbReference type="ChEBI" id="CHEBI:15378"/>
        <dbReference type="ChEBI" id="CHEBI:17757"/>
        <dbReference type="ChEBI" id="CHEBI:57783"/>
        <dbReference type="ChEBI" id="CHEBI:58349"/>
        <dbReference type="ChEBI" id="CHEBI:62192"/>
    </reaction>
</comment>
<name>A0A2G9G960_9LAMI</name>
<keyword evidence="15" id="KW-1185">Reference proteome</keyword>
<proteinExistence type="predicted"/>
<feature type="domain" description="NADH:quinone oxidoreductase/Mrp antiporter transmembrane" evidence="13">
    <location>
        <begin position="49"/>
        <end position="200"/>
    </location>
</feature>
<dbReference type="Proteomes" id="UP000231279">
    <property type="component" value="Unassembled WGS sequence"/>
</dbReference>
<evidence type="ECO:0000313" key="15">
    <source>
        <dbReference type="Proteomes" id="UP000231279"/>
    </source>
</evidence>
<comment type="caution">
    <text evidence="14">The sequence shown here is derived from an EMBL/GenBank/DDBJ whole genome shotgun (WGS) entry which is preliminary data.</text>
</comment>
<dbReference type="EMBL" id="NKXS01006216">
    <property type="protein sequence ID" value="PIN01821.1"/>
    <property type="molecule type" value="Genomic_DNA"/>
</dbReference>
<evidence type="ECO:0000256" key="4">
    <source>
        <dbReference type="ARBA" id="ARBA00022640"/>
    </source>
</evidence>
<accession>A0A2G9G960</accession>
<sequence>MSLIPSFFGNRQKTTMVANARINWKETSKAHLFKVDIPGLKKEEVKVEVENEWHLLLEILAILSIILGNIIAITQTSMKRIHAYSYIGQIGYVIIGINVGDSNDGYASMITYMLFYISMNLGTFACIVLFGLHTGTDNIQDYAGLYTKDPFSALSLALCLLSLGGLSLLAGFFGKLYLLWCGWQASLCYLVLIGLLTSVVSIYYYLKIIKLLMAGRNKEITPHVQNYRRSPLRSNNSIELSMIVCVIASTIPGISMNLIIAIALDTLF</sequence>
<evidence type="ECO:0000256" key="1">
    <source>
        <dbReference type="ARBA" id="ARBA00004141"/>
    </source>
</evidence>
<keyword evidence="4" id="KW-0934">Plastid</keyword>
<dbReference type="GO" id="GO:0009535">
    <property type="term" value="C:chloroplast thylakoid membrane"/>
    <property type="evidence" value="ECO:0007669"/>
    <property type="project" value="UniProtKB-SubCell"/>
</dbReference>
<dbReference type="OrthoDB" id="888699at2759"/>
<gene>
    <name evidence="14" type="ORF">CDL12_25668</name>
</gene>
<protein>
    <recommendedName>
        <fullName evidence="13">NADH:quinone oxidoreductase/Mrp antiporter transmembrane domain-containing protein</fullName>
    </recommendedName>
</protein>
<evidence type="ECO:0000256" key="10">
    <source>
        <dbReference type="ARBA" id="ARBA00047726"/>
    </source>
</evidence>
<evidence type="ECO:0000256" key="11">
    <source>
        <dbReference type="ARBA" id="ARBA00048026"/>
    </source>
</evidence>
<keyword evidence="5 12" id="KW-0812">Transmembrane</keyword>
<evidence type="ECO:0000256" key="8">
    <source>
        <dbReference type="ARBA" id="ARBA00023027"/>
    </source>
</evidence>